<dbReference type="PANTHER" id="PTHR24421:SF10">
    <property type="entry name" value="NITRATE_NITRITE SENSOR PROTEIN NARQ"/>
    <property type="match status" value="1"/>
</dbReference>
<keyword evidence="9" id="KW-1133">Transmembrane helix</keyword>
<evidence type="ECO:0000259" key="11">
    <source>
        <dbReference type="Pfam" id="PF07730"/>
    </source>
</evidence>
<name>A0A5J5IN78_9MICO</name>
<evidence type="ECO:0000256" key="6">
    <source>
        <dbReference type="ARBA" id="ARBA00022777"/>
    </source>
</evidence>
<dbReference type="InterPro" id="IPR011712">
    <property type="entry name" value="Sig_transdc_His_kin_sub3_dim/P"/>
</dbReference>
<evidence type="ECO:0000256" key="4">
    <source>
        <dbReference type="ARBA" id="ARBA00022679"/>
    </source>
</evidence>
<keyword evidence="13" id="KW-1185">Reference proteome</keyword>
<keyword evidence="9" id="KW-0472">Membrane</keyword>
<dbReference type="PANTHER" id="PTHR24421">
    <property type="entry name" value="NITRATE/NITRITE SENSOR PROTEIN NARX-RELATED"/>
    <property type="match status" value="1"/>
</dbReference>
<keyword evidence="6 12" id="KW-0418">Kinase</keyword>
<feature type="transmembrane region" description="Helical" evidence="9">
    <location>
        <begin position="57"/>
        <end position="81"/>
    </location>
</feature>
<dbReference type="EMBL" id="VYRZ01000004">
    <property type="protein sequence ID" value="KAA9084169.1"/>
    <property type="molecule type" value="Genomic_DNA"/>
</dbReference>
<evidence type="ECO:0000256" key="3">
    <source>
        <dbReference type="ARBA" id="ARBA00022553"/>
    </source>
</evidence>
<keyword evidence="7" id="KW-0067">ATP-binding</keyword>
<evidence type="ECO:0000256" key="8">
    <source>
        <dbReference type="ARBA" id="ARBA00023012"/>
    </source>
</evidence>
<feature type="domain" description="Histidine kinase/HSP90-like ATPase" evidence="10">
    <location>
        <begin position="282"/>
        <end position="369"/>
    </location>
</feature>
<proteinExistence type="predicted"/>
<keyword evidence="3" id="KW-0597">Phosphoprotein</keyword>
<dbReference type="AlphaFoldDB" id="A0A5J5IN78"/>
<sequence length="373" mass="39389">MAVAALIGMLAFIVNFGLSVDAGADDMSLRFGGRVLLDVAVGLCAVPLLLLRRHAPVTAAIVLAACGTVSAFAVPAALLALASLSTRRRPREIGTVAGVWMLGVLVIALTGFDLVGIPVTGGDLVVTVGIVALVLAGVVAVGVSIGARRALMASLRERAQLVAEDQRLREAAARDHERARIAHEMHDVLAHRLSLTAMHASALRHRADLDPAERRAAVETVDDNARGALRDLREILTVVRDPDSSTPDRPQPTLADLDALVRDENVRLERAVDTSGLALVVSRHAYRIVQECLTNARRHAPGMPVVVRIDGTPGDELRIAVSNDLQAPPPPAAEHGFGLVGVNERARSIGGSVTIDPGPDEFRVSATLPWMSA</sequence>
<dbReference type="InterPro" id="IPR050482">
    <property type="entry name" value="Sensor_HK_TwoCompSys"/>
</dbReference>
<dbReference type="GO" id="GO:0046983">
    <property type="term" value="F:protein dimerization activity"/>
    <property type="evidence" value="ECO:0007669"/>
    <property type="project" value="InterPro"/>
</dbReference>
<keyword evidence="8" id="KW-0902">Two-component regulatory system</keyword>
<comment type="caution">
    <text evidence="12">The sequence shown here is derived from an EMBL/GenBank/DDBJ whole genome shotgun (WGS) entry which is preliminary data.</text>
</comment>
<feature type="transmembrane region" description="Helical" evidence="9">
    <location>
        <begin position="93"/>
        <end position="112"/>
    </location>
</feature>
<dbReference type="GO" id="GO:0000155">
    <property type="term" value="F:phosphorelay sensor kinase activity"/>
    <property type="evidence" value="ECO:0007669"/>
    <property type="project" value="InterPro"/>
</dbReference>
<comment type="catalytic activity">
    <reaction evidence="1">
        <text>ATP + protein L-histidine = ADP + protein N-phospho-L-histidine.</text>
        <dbReference type="EC" id="2.7.13.3"/>
    </reaction>
</comment>
<dbReference type="GO" id="GO:0005524">
    <property type="term" value="F:ATP binding"/>
    <property type="evidence" value="ECO:0007669"/>
    <property type="project" value="UniProtKB-KW"/>
</dbReference>
<feature type="domain" description="Signal transduction histidine kinase subgroup 3 dimerisation and phosphoacceptor" evidence="11">
    <location>
        <begin position="177"/>
        <end position="242"/>
    </location>
</feature>
<dbReference type="Pfam" id="PF02518">
    <property type="entry name" value="HATPase_c"/>
    <property type="match status" value="1"/>
</dbReference>
<keyword evidence="9" id="KW-0812">Transmembrane</keyword>
<dbReference type="Gene3D" id="3.30.565.10">
    <property type="entry name" value="Histidine kinase-like ATPase, C-terminal domain"/>
    <property type="match status" value="1"/>
</dbReference>
<dbReference type="Proteomes" id="UP000327039">
    <property type="component" value="Unassembled WGS sequence"/>
</dbReference>
<keyword evidence="4" id="KW-0808">Transferase</keyword>
<dbReference type="Pfam" id="PF07730">
    <property type="entry name" value="HisKA_3"/>
    <property type="match status" value="1"/>
</dbReference>
<evidence type="ECO:0000256" key="1">
    <source>
        <dbReference type="ARBA" id="ARBA00000085"/>
    </source>
</evidence>
<dbReference type="InterPro" id="IPR003594">
    <property type="entry name" value="HATPase_dom"/>
</dbReference>
<accession>A0A5J5IN78</accession>
<organism evidence="12 13">
    <name type="scientific">Microbacterium radiodurans</name>
    <dbReference type="NCBI Taxonomy" id="661398"/>
    <lineage>
        <taxon>Bacteria</taxon>
        <taxon>Bacillati</taxon>
        <taxon>Actinomycetota</taxon>
        <taxon>Actinomycetes</taxon>
        <taxon>Micrococcales</taxon>
        <taxon>Microbacteriaceae</taxon>
        <taxon>Microbacterium</taxon>
    </lineage>
</organism>
<gene>
    <name evidence="12" type="ORF">F6B42_14310</name>
</gene>
<evidence type="ECO:0000256" key="9">
    <source>
        <dbReference type="SAM" id="Phobius"/>
    </source>
</evidence>
<dbReference type="OrthoDB" id="227596at2"/>
<evidence type="ECO:0000256" key="2">
    <source>
        <dbReference type="ARBA" id="ARBA00012438"/>
    </source>
</evidence>
<dbReference type="GO" id="GO:0016020">
    <property type="term" value="C:membrane"/>
    <property type="evidence" value="ECO:0007669"/>
    <property type="project" value="InterPro"/>
</dbReference>
<keyword evidence="5" id="KW-0547">Nucleotide-binding</keyword>
<evidence type="ECO:0000259" key="10">
    <source>
        <dbReference type="Pfam" id="PF02518"/>
    </source>
</evidence>
<feature type="transmembrane region" description="Helical" evidence="9">
    <location>
        <begin position="124"/>
        <end position="147"/>
    </location>
</feature>
<evidence type="ECO:0000256" key="5">
    <source>
        <dbReference type="ARBA" id="ARBA00022741"/>
    </source>
</evidence>
<dbReference type="InterPro" id="IPR036890">
    <property type="entry name" value="HATPase_C_sf"/>
</dbReference>
<evidence type="ECO:0000256" key="7">
    <source>
        <dbReference type="ARBA" id="ARBA00022840"/>
    </source>
</evidence>
<feature type="transmembrane region" description="Helical" evidence="9">
    <location>
        <begin position="6"/>
        <end position="24"/>
    </location>
</feature>
<evidence type="ECO:0000313" key="13">
    <source>
        <dbReference type="Proteomes" id="UP000327039"/>
    </source>
</evidence>
<reference evidence="13" key="1">
    <citation type="submission" date="2019-09" db="EMBL/GenBank/DDBJ databases">
        <title>Mumia zhuanghuii sp. nov. isolated from the intestinal contents of plateau pika (Ochotona curzoniae) in the Qinghai-Tibet plateau of China.</title>
        <authorList>
            <person name="Tian Z."/>
        </authorList>
    </citation>
    <scope>NUCLEOTIDE SEQUENCE [LARGE SCALE GENOMIC DNA]</scope>
    <source>
        <strain evidence="13">DSM 25564</strain>
    </source>
</reference>
<protein>
    <recommendedName>
        <fullName evidence="2">histidine kinase</fullName>
        <ecNumber evidence="2">2.7.13.3</ecNumber>
    </recommendedName>
</protein>
<dbReference type="SUPFAM" id="SSF55874">
    <property type="entry name" value="ATPase domain of HSP90 chaperone/DNA topoisomerase II/histidine kinase"/>
    <property type="match status" value="1"/>
</dbReference>
<evidence type="ECO:0000313" key="12">
    <source>
        <dbReference type="EMBL" id="KAA9084169.1"/>
    </source>
</evidence>
<dbReference type="CDD" id="cd16917">
    <property type="entry name" value="HATPase_UhpB-NarQ-NarX-like"/>
    <property type="match status" value="1"/>
</dbReference>
<dbReference type="Gene3D" id="1.20.5.1930">
    <property type="match status" value="1"/>
</dbReference>
<dbReference type="EC" id="2.7.13.3" evidence="2"/>